<protein>
    <submittedName>
        <fullName evidence="1">Uncharacterized protein</fullName>
    </submittedName>
</protein>
<evidence type="ECO:0000313" key="2">
    <source>
        <dbReference type="Proteomes" id="UP001497680"/>
    </source>
</evidence>
<comment type="caution">
    <text evidence="1">The sequence shown here is derived from an EMBL/GenBank/DDBJ whole genome shotgun (WGS) entry which is preliminary data.</text>
</comment>
<accession>A0ACC0CNL4</accession>
<gene>
    <name evidence="1" type="ORF">F4821DRAFT_264339</name>
</gene>
<keyword evidence="2" id="KW-1185">Reference proteome</keyword>
<sequence>MDTGKDTEERSRSGYDSTGTGTQSGGGNQRSARPGYNAPRMRTSGEMLMFFVVAIGLVITLIMWIPVEH</sequence>
<dbReference type="Proteomes" id="UP001497680">
    <property type="component" value="Unassembled WGS sequence"/>
</dbReference>
<name>A0ACC0CNL4_9PEZI</name>
<reference evidence="1 2" key="1">
    <citation type="journal article" date="2022" name="New Phytol.">
        <title>Ecological generalism drives hyperdiversity of secondary metabolite gene clusters in xylarialean endophytes.</title>
        <authorList>
            <person name="Franco M.E.E."/>
            <person name="Wisecaver J.H."/>
            <person name="Arnold A.E."/>
            <person name="Ju Y.M."/>
            <person name="Slot J.C."/>
            <person name="Ahrendt S."/>
            <person name="Moore L.P."/>
            <person name="Eastman K.E."/>
            <person name="Scott K."/>
            <person name="Konkel Z."/>
            <person name="Mondo S.J."/>
            <person name="Kuo A."/>
            <person name="Hayes R.D."/>
            <person name="Haridas S."/>
            <person name="Andreopoulos B."/>
            <person name="Riley R."/>
            <person name="LaButti K."/>
            <person name="Pangilinan J."/>
            <person name="Lipzen A."/>
            <person name="Amirebrahimi M."/>
            <person name="Yan J."/>
            <person name="Adam C."/>
            <person name="Keymanesh K."/>
            <person name="Ng V."/>
            <person name="Louie K."/>
            <person name="Northen T."/>
            <person name="Drula E."/>
            <person name="Henrissat B."/>
            <person name="Hsieh H.M."/>
            <person name="Youens-Clark K."/>
            <person name="Lutzoni F."/>
            <person name="Miadlikowska J."/>
            <person name="Eastwood D.C."/>
            <person name="Hamelin R.C."/>
            <person name="Grigoriev I.V."/>
            <person name="U'Ren J.M."/>
        </authorList>
    </citation>
    <scope>NUCLEOTIDE SEQUENCE [LARGE SCALE GENOMIC DNA]</scope>
    <source>
        <strain evidence="1 2">ER1909</strain>
    </source>
</reference>
<evidence type="ECO:0000313" key="1">
    <source>
        <dbReference type="EMBL" id="KAI6082052.1"/>
    </source>
</evidence>
<proteinExistence type="predicted"/>
<dbReference type="EMBL" id="MU394380">
    <property type="protein sequence ID" value="KAI6082052.1"/>
    <property type="molecule type" value="Genomic_DNA"/>
</dbReference>
<organism evidence="1 2">
    <name type="scientific">Hypoxylon rubiginosum</name>
    <dbReference type="NCBI Taxonomy" id="110542"/>
    <lineage>
        <taxon>Eukaryota</taxon>
        <taxon>Fungi</taxon>
        <taxon>Dikarya</taxon>
        <taxon>Ascomycota</taxon>
        <taxon>Pezizomycotina</taxon>
        <taxon>Sordariomycetes</taxon>
        <taxon>Xylariomycetidae</taxon>
        <taxon>Xylariales</taxon>
        <taxon>Hypoxylaceae</taxon>
        <taxon>Hypoxylon</taxon>
    </lineage>
</organism>